<name>A0A271LDU4_9HYPH</name>
<reference evidence="1 2" key="1">
    <citation type="submission" date="2017-08" db="EMBL/GenBank/DDBJ databases">
        <title>Mesorhizobium wenxinae sp. nov., a novel rhizobial species isolated from root nodules of chickpea (Cicer arietinum L.).</title>
        <authorList>
            <person name="Zhang J."/>
        </authorList>
    </citation>
    <scope>NUCLEOTIDE SEQUENCE [LARGE SCALE GENOMIC DNA]</scope>
    <source>
        <strain evidence="1 2">SDW018</strain>
    </source>
</reference>
<dbReference type="OrthoDB" id="8086002at2"/>
<dbReference type="AlphaFoldDB" id="A0A271LDU4"/>
<dbReference type="Proteomes" id="UP000216442">
    <property type="component" value="Unassembled WGS sequence"/>
</dbReference>
<gene>
    <name evidence="1" type="ORF">CIT26_30165</name>
</gene>
<dbReference type="EMBL" id="NPKJ01000072">
    <property type="protein sequence ID" value="PAQ05388.1"/>
    <property type="molecule type" value="Genomic_DNA"/>
</dbReference>
<accession>A0A271LDU4</accession>
<protein>
    <submittedName>
        <fullName evidence="1">Uncharacterized protein</fullName>
    </submittedName>
</protein>
<keyword evidence="2" id="KW-1185">Reference proteome</keyword>
<organism evidence="1 2">
    <name type="scientific">Mesorhizobium temperatum</name>
    <dbReference type="NCBI Taxonomy" id="241416"/>
    <lineage>
        <taxon>Bacteria</taxon>
        <taxon>Pseudomonadati</taxon>
        <taxon>Pseudomonadota</taxon>
        <taxon>Alphaproteobacteria</taxon>
        <taxon>Hyphomicrobiales</taxon>
        <taxon>Phyllobacteriaceae</taxon>
        <taxon>Mesorhizobium</taxon>
    </lineage>
</organism>
<proteinExistence type="predicted"/>
<evidence type="ECO:0000313" key="2">
    <source>
        <dbReference type="Proteomes" id="UP000216442"/>
    </source>
</evidence>
<evidence type="ECO:0000313" key="1">
    <source>
        <dbReference type="EMBL" id="PAQ05388.1"/>
    </source>
</evidence>
<comment type="caution">
    <text evidence="1">The sequence shown here is derived from an EMBL/GenBank/DDBJ whole genome shotgun (WGS) entry which is preliminary data.</text>
</comment>
<sequence>MLAGRPMRGRGWIKALRQEEARQVRARIAELERDLMATTPQGRHRRFEAGHELRNAKFRLERLEESIPEIPEKCGR</sequence>